<reference evidence="3 4" key="1">
    <citation type="submission" date="2022-03" db="EMBL/GenBank/DDBJ databases">
        <authorList>
            <person name="Nunn A."/>
            <person name="Chopra R."/>
            <person name="Nunn A."/>
            <person name="Contreras Garrido A."/>
        </authorList>
    </citation>
    <scope>NUCLEOTIDE SEQUENCE [LARGE SCALE GENOMIC DNA]</scope>
</reference>
<proteinExistence type="predicted"/>
<sequence>MRETQHWFNDKEDDWGFTSMLPLYEPEDKDGGFLVNGNVKIVAEVDVLEVVGKLDVSEETLSVKESIDVNEFQVLPSQVEFVNRLFERYSDIASKFRPKNPHLKTAYMNVLLSLTMMIRQSPENLSKDDLVDAYAALGSLGWLEKKLDELSEKKGKEEACEKCSDLETLLDKEKAELLAARAPLLYDDFFLDDLSS</sequence>
<evidence type="ECO:0000259" key="2">
    <source>
        <dbReference type="PROSITE" id="PS50144"/>
    </source>
</evidence>
<dbReference type="Proteomes" id="UP000836841">
    <property type="component" value="Chromosome 5"/>
</dbReference>
<dbReference type="PANTHER" id="PTHR46236:SF35">
    <property type="entry name" value="MATH DOMAIN-CONTAINING PROTEIN"/>
    <property type="match status" value="1"/>
</dbReference>
<evidence type="ECO:0000256" key="1">
    <source>
        <dbReference type="ARBA" id="ARBA00023054"/>
    </source>
</evidence>
<dbReference type="SUPFAM" id="SSF49599">
    <property type="entry name" value="TRAF domain-like"/>
    <property type="match status" value="1"/>
</dbReference>
<evidence type="ECO:0000313" key="4">
    <source>
        <dbReference type="Proteomes" id="UP000836841"/>
    </source>
</evidence>
<keyword evidence="1" id="KW-0175">Coiled coil</keyword>
<dbReference type="CDD" id="cd00121">
    <property type="entry name" value="MATH"/>
    <property type="match status" value="1"/>
</dbReference>
<dbReference type="Gene3D" id="2.60.210.10">
    <property type="entry name" value="Apoptosis, Tumor Necrosis Factor Receptor Associated Protein 2, Chain A"/>
    <property type="match status" value="1"/>
</dbReference>
<gene>
    <name evidence="3" type="ORF">TAV2_LOCUS18097</name>
</gene>
<dbReference type="AlphaFoldDB" id="A0AAU9SCU5"/>
<accession>A0AAU9SCU5</accession>
<feature type="domain" description="MATH" evidence="2">
    <location>
        <begin position="1"/>
        <end position="45"/>
    </location>
</feature>
<dbReference type="InterPro" id="IPR002083">
    <property type="entry name" value="MATH/TRAF_dom"/>
</dbReference>
<keyword evidence="4" id="KW-1185">Reference proteome</keyword>
<dbReference type="InterPro" id="IPR008974">
    <property type="entry name" value="TRAF-like"/>
</dbReference>
<dbReference type="InterPro" id="IPR050804">
    <property type="entry name" value="MCC"/>
</dbReference>
<dbReference type="EMBL" id="OU466861">
    <property type="protein sequence ID" value="CAH2063700.1"/>
    <property type="molecule type" value="Genomic_DNA"/>
</dbReference>
<dbReference type="PANTHER" id="PTHR46236">
    <property type="entry name" value="TRAF-LIKE SUPERFAMILY PROTEIN"/>
    <property type="match status" value="1"/>
</dbReference>
<protein>
    <recommendedName>
        <fullName evidence="2">MATH domain-containing protein</fullName>
    </recommendedName>
</protein>
<evidence type="ECO:0000313" key="3">
    <source>
        <dbReference type="EMBL" id="CAH2063700.1"/>
    </source>
</evidence>
<dbReference type="PROSITE" id="PS50144">
    <property type="entry name" value="MATH"/>
    <property type="match status" value="1"/>
</dbReference>
<organism evidence="3 4">
    <name type="scientific">Thlaspi arvense</name>
    <name type="common">Field penny-cress</name>
    <dbReference type="NCBI Taxonomy" id="13288"/>
    <lineage>
        <taxon>Eukaryota</taxon>
        <taxon>Viridiplantae</taxon>
        <taxon>Streptophyta</taxon>
        <taxon>Embryophyta</taxon>
        <taxon>Tracheophyta</taxon>
        <taxon>Spermatophyta</taxon>
        <taxon>Magnoliopsida</taxon>
        <taxon>eudicotyledons</taxon>
        <taxon>Gunneridae</taxon>
        <taxon>Pentapetalae</taxon>
        <taxon>rosids</taxon>
        <taxon>malvids</taxon>
        <taxon>Brassicales</taxon>
        <taxon>Brassicaceae</taxon>
        <taxon>Thlaspideae</taxon>
        <taxon>Thlaspi</taxon>
    </lineage>
</organism>
<name>A0AAU9SCU5_THLAR</name>